<proteinExistence type="predicted"/>
<feature type="compositionally biased region" description="Gly residues" evidence="1">
    <location>
        <begin position="106"/>
        <end position="116"/>
    </location>
</feature>
<feature type="compositionally biased region" description="Low complexity" evidence="1">
    <location>
        <begin position="87"/>
        <end position="105"/>
    </location>
</feature>
<protein>
    <recommendedName>
        <fullName evidence="5">Transmembrane protein</fullName>
    </recommendedName>
</protein>
<feature type="region of interest" description="Disordered" evidence="1">
    <location>
        <begin position="53"/>
        <end position="146"/>
    </location>
</feature>
<evidence type="ECO:0008006" key="5">
    <source>
        <dbReference type="Google" id="ProtNLM"/>
    </source>
</evidence>
<keyword evidence="2" id="KW-0472">Membrane</keyword>
<organism evidence="3 4">
    <name type="scientific">Eumeta variegata</name>
    <name type="common">Bagworm moth</name>
    <name type="synonym">Eumeta japonica</name>
    <dbReference type="NCBI Taxonomy" id="151549"/>
    <lineage>
        <taxon>Eukaryota</taxon>
        <taxon>Metazoa</taxon>
        <taxon>Ecdysozoa</taxon>
        <taxon>Arthropoda</taxon>
        <taxon>Hexapoda</taxon>
        <taxon>Insecta</taxon>
        <taxon>Pterygota</taxon>
        <taxon>Neoptera</taxon>
        <taxon>Endopterygota</taxon>
        <taxon>Lepidoptera</taxon>
        <taxon>Glossata</taxon>
        <taxon>Ditrysia</taxon>
        <taxon>Tineoidea</taxon>
        <taxon>Psychidae</taxon>
        <taxon>Oiketicinae</taxon>
        <taxon>Eumeta</taxon>
    </lineage>
</organism>
<reference evidence="3 4" key="1">
    <citation type="journal article" date="2019" name="Commun. Biol.">
        <title>The bagworm genome reveals a unique fibroin gene that provides high tensile strength.</title>
        <authorList>
            <person name="Kono N."/>
            <person name="Nakamura H."/>
            <person name="Ohtoshi R."/>
            <person name="Tomita M."/>
            <person name="Numata K."/>
            <person name="Arakawa K."/>
        </authorList>
    </citation>
    <scope>NUCLEOTIDE SEQUENCE [LARGE SCALE GENOMIC DNA]</scope>
</reference>
<name>A0A4C1SKH4_EUMVA</name>
<dbReference type="Proteomes" id="UP000299102">
    <property type="component" value="Unassembled WGS sequence"/>
</dbReference>
<evidence type="ECO:0000313" key="3">
    <source>
        <dbReference type="EMBL" id="GBP01651.1"/>
    </source>
</evidence>
<evidence type="ECO:0000313" key="4">
    <source>
        <dbReference type="Proteomes" id="UP000299102"/>
    </source>
</evidence>
<dbReference type="EMBL" id="BGZK01003469">
    <property type="protein sequence ID" value="GBP01651.1"/>
    <property type="molecule type" value="Genomic_DNA"/>
</dbReference>
<keyword evidence="4" id="KW-1185">Reference proteome</keyword>
<accession>A0A4C1SKH4</accession>
<sequence length="146" mass="16136">MRNERQHVVYGQTEAYFSRLMRSPFMAYWIVIFSFWLAPSSLFSMAQTSASDSPAVRELERGWPPPRSTKPTVRRTWGPIIERHHAYTPSSPSSPAYLTTTSGPEGSLGPGHGGSPGNKVRSGSPTRPPRIVEGALMSNDTINTIF</sequence>
<evidence type="ECO:0000256" key="2">
    <source>
        <dbReference type="SAM" id="Phobius"/>
    </source>
</evidence>
<dbReference type="AlphaFoldDB" id="A0A4C1SKH4"/>
<comment type="caution">
    <text evidence="3">The sequence shown here is derived from an EMBL/GenBank/DDBJ whole genome shotgun (WGS) entry which is preliminary data.</text>
</comment>
<keyword evidence="2" id="KW-0812">Transmembrane</keyword>
<gene>
    <name evidence="3" type="ORF">EVAR_90454_1</name>
</gene>
<evidence type="ECO:0000256" key="1">
    <source>
        <dbReference type="SAM" id="MobiDB-lite"/>
    </source>
</evidence>
<feature type="transmembrane region" description="Helical" evidence="2">
    <location>
        <begin position="26"/>
        <end position="46"/>
    </location>
</feature>
<keyword evidence="2" id="KW-1133">Transmembrane helix</keyword>